<gene>
    <name evidence="1" type="ORF">KCH_76940</name>
</gene>
<dbReference type="AlphaFoldDB" id="A0A066YHD0"/>
<protein>
    <submittedName>
        <fullName evidence="1">Uncharacterized protein</fullName>
    </submittedName>
</protein>
<keyword evidence="2" id="KW-1185">Reference proteome</keyword>
<dbReference type="HOGENOM" id="CLU_3291056_0_0_11"/>
<evidence type="ECO:0000313" key="1">
    <source>
        <dbReference type="EMBL" id="KDN80547.1"/>
    </source>
</evidence>
<reference evidence="1 2" key="1">
    <citation type="submission" date="2014-05" db="EMBL/GenBank/DDBJ databases">
        <title>Draft Genome Sequence of Kitasatospora cheerisanensis KCTC 2395.</title>
        <authorList>
            <person name="Nam D.H."/>
        </authorList>
    </citation>
    <scope>NUCLEOTIDE SEQUENCE [LARGE SCALE GENOMIC DNA]</scope>
    <source>
        <strain evidence="1 2">KCTC 2395</strain>
    </source>
</reference>
<name>A0A066YHD0_9ACTN</name>
<sequence length="40" mass="4439">MPTNHSSPRERGSAVAAVRRGRPGVLLPARAGVSRWWRSR</sequence>
<dbReference type="EMBL" id="JNBY01000172">
    <property type="protein sequence ID" value="KDN80547.1"/>
    <property type="molecule type" value="Genomic_DNA"/>
</dbReference>
<comment type="caution">
    <text evidence="1">The sequence shown here is derived from an EMBL/GenBank/DDBJ whole genome shotgun (WGS) entry which is preliminary data.</text>
</comment>
<accession>A0A066YHD0</accession>
<organism evidence="1 2">
    <name type="scientific">Kitasatospora cheerisanensis KCTC 2395</name>
    <dbReference type="NCBI Taxonomy" id="1348663"/>
    <lineage>
        <taxon>Bacteria</taxon>
        <taxon>Bacillati</taxon>
        <taxon>Actinomycetota</taxon>
        <taxon>Actinomycetes</taxon>
        <taxon>Kitasatosporales</taxon>
        <taxon>Streptomycetaceae</taxon>
        <taxon>Kitasatospora</taxon>
    </lineage>
</organism>
<proteinExistence type="predicted"/>
<dbReference type="Proteomes" id="UP000027178">
    <property type="component" value="Unassembled WGS sequence"/>
</dbReference>
<evidence type="ECO:0000313" key="2">
    <source>
        <dbReference type="Proteomes" id="UP000027178"/>
    </source>
</evidence>